<keyword evidence="4 10" id="KW-0813">Transport</keyword>
<dbReference type="InterPro" id="IPR000515">
    <property type="entry name" value="MetI-like"/>
</dbReference>
<dbReference type="InterPro" id="IPR010065">
    <property type="entry name" value="AA_ABC_transptr_permease_3TM"/>
</dbReference>
<name>A0A848H4U0_9BURK</name>
<dbReference type="CDD" id="cd06261">
    <property type="entry name" value="TM_PBP2"/>
    <property type="match status" value="1"/>
</dbReference>
<dbReference type="SUPFAM" id="SSF161098">
    <property type="entry name" value="MetI-like"/>
    <property type="match status" value="1"/>
</dbReference>
<keyword evidence="8 10" id="KW-1133">Transmembrane helix</keyword>
<dbReference type="GO" id="GO:0006865">
    <property type="term" value="P:amino acid transport"/>
    <property type="evidence" value="ECO:0007669"/>
    <property type="project" value="UniProtKB-KW"/>
</dbReference>
<dbReference type="Gene3D" id="1.10.3720.10">
    <property type="entry name" value="MetI-like"/>
    <property type="match status" value="1"/>
</dbReference>
<evidence type="ECO:0000256" key="4">
    <source>
        <dbReference type="ARBA" id="ARBA00022448"/>
    </source>
</evidence>
<comment type="function">
    <text evidence="1">Part of the binding-protein-dependent transport system for glutamine; probably responsible for the translocation of the substrate across the membrane.</text>
</comment>
<comment type="similarity">
    <text evidence="3">Belongs to the binding-protein-dependent transport system permease family. HisMQ subfamily.</text>
</comment>
<proteinExistence type="inferred from homology"/>
<dbReference type="RefSeq" id="WP_169419563.1">
    <property type="nucleotide sequence ID" value="NZ_JABBFX010000001.1"/>
</dbReference>
<organism evidence="12 13">
    <name type="scientific">Ramlibacter agri</name>
    <dbReference type="NCBI Taxonomy" id="2728837"/>
    <lineage>
        <taxon>Bacteria</taxon>
        <taxon>Pseudomonadati</taxon>
        <taxon>Pseudomonadota</taxon>
        <taxon>Betaproteobacteria</taxon>
        <taxon>Burkholderiales</taxon>
        <taxon>Comamonadaceae</taxon>
        <taxon>Ramlibacter</taxon>
    </lineage>
</organism>
<evidence type="ECO:0000256" key="6">
    <source>
        <dbReference type="ARBA" id="ARBA00022692"/>
    </source>
</evidence>
<comment type="caution">
    <text evidence="12">The sequence shown here is derived from an EMBL/GenBank/DDBJ whole genome shotgun (WGS) entry which is preliminary data.</text>
</comment>
<keyword evidence="6 10" id="KW-0812">Transmembrane</keyword>
<reference evidence="12 13" key="1">
    <citation type="submission" date="2020-04" db="EMBL/GenBank/DDBJ databases">
        <title>Ramlibacter sp. G-1-2-2 isolated from soil.</title>
        <authorList>
            <person name="Dahal R.H."/>
        </authorList>
    </citation>
    <scope>NUCLEOTIDE SEQUENCE [LARGE SCALE GENOMIC DNA]</scope>
    <source>
        <strain evidence="12 13">G-1-2-2</strain>
    </source>
</reference>
<evidence type="ECO:0000256" key="10">
    <source>
        <dbReference type="RuleBase" id="RU363032"/>
    </source>
</evidence>
<dbReference type="InterPro" id="IPR035906">
    <property type="entry name" value="MetI-like_sf"/>
</dbReference>
<dbReference type="PROSITE" id="PS50928">
    <property type="entry name" value="ABC_TM1"/>
    <property type="match status" value="1"/>
</dbReference>
<dbReference type="PANTHER" id="PTHR30614">
    <property type="entry name" value="MEMBRANE COMPONENT OF AMINO ACID ABC TRANSPORTER"/>
    <property type="match status" value="1"/>
</dbReference>
<feature type="transmembrane region" description="Helical" evidence="10">
    <location>
        <begin position="126"/>
        <end position="142"/>
    </location>
</feature>
<dbReference type="GO" id="GO:0022857">
    <property type="term" value="F:transmembrane transporter activity"/>
    <property type="evidence" value="ECO:0007669"/>
    <property type="project" value="InterPro"/>
</dbReference>
<dbReference type="PANTHER" id="PTHR30614:SF20">
    <property type="entry name" value="GLUTAMINE TRANSPORT SYSTEM PERMEASE PROTEIN GLNP"/>
    <property type="match status" value="1"/>
</dbReference>
<evidence type="ECO:0000256" key="1">
    <source>
        <dbReference type="ARBA" id="ARBA00003159"/>
    </source>
</evidence>
<sequence>MTTAPRPIPWIRRRGHAGLLVAALVLVATLWLLGAVLALLPEPIGNNAAQFAAGARMTLWLTLAAGTIGLMLGTLAALGRSSERAGPRAVAGAYLWIIRGTPLLVQILFFYFALPVLVPGWNLPDFAAAVVALAINVGAYNAEAIRAGLIAVPHSQRDAARALGMRPLQVQAHVVFPQAIRVALPPLANNVVALLKDSSLAFAIGVVELTNVGNRVQAATFQPLPTLAATACIYLLLTTWLTQAAGALEEHWDAPGRQSGHG</sequence>
<feature type="transmembrane region" description="Helical" evidence="10">
    <location>
        <begin position="91"/>
        <end position="114"/>
    </location>
</feature>
<keyword evidence="13" id="KW-1185">Reference proteome</keyword>
<feature type="domain" description="ABC transmembrane type-1" evidence="11">
    <location>
        <begin position="55"/>
        <end position="245"/>
    </location>
</feature>
<evidence type="ECO:0000256" key="5">
    <source>
        <dbReference type="ARBA" id="ARBA00022475"/>
    </source>
</evidence>
<evidence type="ECO:0000256" key="3">
    <source>
        <dbReference type="ARBA" id="ARBA00010072"/>
    </source>
</evidence>
<dbReference type="Pfam" id="PF00528">
    <property type="entry name" value="BPD_transp_1"/>
    <property type="match status" value="1"/>
</dbReference>
<evidence type="ECO:0000256" key="2">
    <source>
        <dbReference type="ARBA" id="ARBA00004429"/>
    </source>
</evidence>
<accession>A0A848H4U0</accession>
<evidence type="ECO:0000313" key="13">
    <source>
        <dbReference type="Proteomes" id="UP000541185"/>
    </source>
</evidence>
<dbReference type="EMBL" id="JABBFX010000001">
    <property type="protein sequence ID" value="NML45497.1"/>
    <property type="molecule type" value="Genomic_DNA"/>
</dbReference>
<evidence type="ECO:0000256" key="7">
    <source>
        <dbReference type="ARBA" id="ARBA00022970"/>
    </source>
</evidence>
<protein>
    <submittedName>
        <fullName evidence="12">Amino acid ABC transporter permease</fullName>
    </submittedName>
</protein>
<evidence type="ECO:0000256" key="8">
    <source>
        <dbReference type="ARBA" id="ARBA00022989"/>
    </source>
</evidence>
<dbReference type="Proteomes" id="UP000541185">
    <property type="component" value="Unassembled WGS sequence"/>
</dbReference>
<feature type="transmembrane region" description="Helical" evidence="10">
    <location>
        <begin position="20"/>
        <end position="40"/>
    </location>
</feature>
<evidence type="ECO:0000256" key="9">
    <source>
        <dbReference type="ARBA" id="ARBA00023136"/>
    </source>
</evidence>
<dbReference type="AlphaFoldDB" id="A0A848H4U0"/>
<comment type="subcellular location">
    <subcellularLocation>
        <location evidence="2">Cell inner membrane</location>
        <topology evidence="2">Multi-pass membrane protein</topology>
    </subcellularLocation>
    <subcellularLocation>
        <location evidence="10">Cell membrane</location>
        <topology evidence="10">Multi-pass membrane protein</topology>
    </subcellularLocation>
</comment>
<gene>
    <name evidence="12" type="ORF">HHL11_17220</name>
</gene>
<keyword evidence="7" id="KW-0029">Amino-acid transport</keyword>
<keyword evidence="9 10" id="KW-0472">Membrane</keyword>
<dbReference type="NCBIfam" id="TIGR01726">
    <property type="entry name" value="HEQRo_perm_3TM"/>
    <property type="match status" value="1"/>
</dbReference>
<feature type="transmembrane region" description="Helical" evidence="10">
    <location>
        <begin position="60"/>
        <end position="79"/>
    </location>
</feature>
<keyword evidence="5" id="KW-1003">Cell membrane</keyword>
<dbReference type="GO" id="GO:0043190">
    <property type="term" value="C:ATP-binding cassette (ABC) transporter complex"/>
    <property type="evidence" value="ECO:0007669"/>
    <property type="project" value="InterPro"/>
</dbReference>
<evidence type="ECO:0000313" key="12">
    <source>
        <dbReference type="EMBL" id="NML45497.1"/>
    </source>
</evidence>
<evidence type="ECO:0000259" key="11">
    <source>
        <dbReference type="PROSITE" id="PS50928"/>
    </source>
</evidence>
<dbReference type="InterPro" id="IPR043429">
    <property type="entry name" value="ArtM/GltK/GlnP/TcyL/YhdX-like"/>
</dbReference>